<accession>A0AAE0YRI6</accession>
<dbReference type="GO" id="GO:0042043">
    <property type="term" value="F:neurexin family protein binding"/>
    <property type="evidence" value="ECO:0007669"/>
    <property type="project" value="TreeGrafter"/>
</dbReference>
<feature type="non-terminal residue" evidence="2">
    <location>
        <position position="46"/>
    </location>
</feature>
<dbReference type="GO" id="GO:0070382">
    <property type="term" value="C:exocytic vesicle"/>
    <property type="evidence" value="ECO:0007669"/>
    <property type="project" value="TreeGrafter"/>
</dbReference>
<dbReference type="Gene3D" id="2.60.40.150">
    <property type="entry name" value="C2 domain"/>
    <property type="match status" value="1"/>
</dbReference>
<dbReference type="InterPro" id="IPR035892">
    <property type="entry name" value="C2_domain_sf"/>
</dbReference>
<feature type="domain" description="C2" evidence="1">
    <location>
        <begin position="1"/>
        <end position="46"/>
    </location>
</feature>
<name>A0AAE0YRI6_9GAST</name>
<dbReference type="SUPFAM" id="SSF49562">
    <property type="entry name" value="C2 domain (Calcium/lipid-binding domain, CaLB)"/>
    <property type="match status" value="1"/>
</dbReference>
<proteinExistence type="predicted"/>
<evidence type="ECO:0000313" key="3">
    <source>
        <dbReference type="Proteomes" id="UP001283361"/>
    </source>
</evidence>
<dbReference type="Pfam" id="PF00168">
    <property type="entry name" value="C2"/>
    <property type="match status" value="1"/>
</dbReference>
<comment type="caution">
    <text evidence="2">The sequence shown here is derived from an EMBL/GenBank/DDBJ whole genome shotgun (WGS) entry which is preliminary data.</text>
</comment>
<dbReference type="GO" id="GO:0005886">
    <property type="term" value="C:plasma membrane"/>
    <property type="evidence" value="ECO:0007669"/>
    <property type="project" value="TreeGrafter"/>
</dbReference>
<organism evidence="2 3">
    <name type="scientific">Elysia crispata</name>
    <name type="common">lettuce slug</name>
    <dbReference type="NCBI Taxonomy" id="231223"/>
    <lineage>
        <taxon>Eukaryota</taxon>
        <taxon>Metazoa</taxon>
        <taxon>Spiralia</taxon>
        <taxon>Lophotrochozoa</taxon>
        <taxon>Mollusca</taxon>
        <taxon>Gastropoda</taxon>
        <taxon>Heterobranchia</taxon>
        <taxon>Euthyneura</taxon>
        <taxon>Panpulmonata</taxon>
        <taxon>Sacoglossa</taxon>
        <taxon>Placobranchoidea</taxon>
        <taxon>Plakobranchidae</taxon>
        <taxon>Elysia</taxon>
    </lineage>
</organism>
<dbReference type="AlphaFoldDB" id="A0AAE0YRI6"/>
<sequence length="46" mass="5414">MYFYQPEVPQLPSPYVKTYLLPDPDKLTKQKTKVVKSTSHPTYNEL</sequence>
<dbReference type="GO" id="GO:0006887">
    <property type="term" value="P:exocytosis"/>
    <property type="evidence" value="ECO:0007669"/>
    <property type="project" value="TreeGrafter"/>
</dbReference>
<dbReference type="InterPro" id="IPR000008">
    <property type="entry name" value="C2_dom"/>
</dbReference>
<dbReference type="PANTHER" id="PTHR45716:SF2">
    <property type="entry name" value="BITESIZE, ISOFORM I"/>
    <property type="match status" value="1"/>
</dbReference>
<protein>
    <recommendedName>
        <fullName evidence="1">C2 domain-containing protein</fullName>
    </recommendedName>
</protein>
<dbReference type="Proteomes" id="UP001283361">
    <property type="component" value="Unassembled WGS sequence"/>
</dbReference>
<gene>
    <name evidence="2" type="ORF">RRG08_063710</name>
</gene>
<dbReference type="PANTHER" id="PTHR45716">
    <property type="entry name" value="BITESIZE, ISOFORM I"/>
    <property type="match status" value="1"/>
</dbReference>
<dbReference type="EMBL" id="JAWDGP010005629">
    <property type="protein sequence ID" value="KAK3754878.1"/>
    <property type="molecule type" value="Genomic_DNA"/>
</dbReference>
<keyword evidence="3" id="KW-1185">Reference proteome</keyword>
<evidence type="ECO:0000259" key="1">
    <source>
        <dbReference type="PROSITE" id="PS50004"/>
    </source>
</evidence>
<evidence type="ECO:0000313" key="2">
    <source>
        <dbReference type="EMBL" id="KAK3754878.1"/>
    </source>
</evidence>
<reference evidence="2" key="1">
    <citation type="journal article" date="2023" name="G3 (Bethesda)">
        <title>A reference genome for the long-term kleptoplast-retaining sea slug Elysia crispata morphotype clarki.</title>
        <authorList>
            <person name="Eastman K.E."/>
            <person name="Pendleton A.L."/>
            <person name="Shaikh M.A."/>
            <person name="Suttiyut T."/>
            <person name="Ogas R."/>
            <person name="Tomko P."/>
            <person name="Gavelis G."/>
            <person name="Widhalm J.R."/>
            <person name="Wisecaver J.H."/>
        </authorList>
    </citation>
    <scope>NUCLEOTIDE SEQUENCE</scope>
    <source>
        <strain evidence="2">ECLA1</strain>
    </source>
</reference>
<dbReference type="PROSITE" id="PS50004">
    <property type="entry name" value="C2"/>
    <property type="match status" value="1"/>
</dbReference>